<comment type="caution">
    <text evidence="1">The sequence shown here is derived from an EMBL/GenBank/DDBJ whole genome shotgun (WGS) entry which is preliminary data.</text>
</comment>
<accession>A0A402SRL3</accession>
<name>A0A402SRL3_SALER</name>
<dbReference type="Proteomes" id="UP000885418">
    <property type="component" value="Unassembled WGS sequence"/>
</dbReference>
<evidence type="ECO:0000313" key="1">
    <source>
        <dbReference type="EMBL" id="MIT45097.1"/>
    </source>
</evidence>
<dbReference type="EMBL" id="RSTW01000013">
    <property type="protein sequence ID" value="MIT45097.1"/>
    <property type="molecule type" value="Genomic_DNA"/>
</dbReference>
<proteinExistence type="predicted"/>
<organism evidence="1">
    <name type="scientific">Salmonella enterica</name>
    <name type="common">Salmonella choleraesuis</name>
    <dbReference type="NCBI Taxonomy" id="28901"/>
    <lineage>
        <taxon>Bacteria</taxon>
        <taxon>Pseudomonadati</taxon>
        <taxon>Pseudomonadota</taxon>
        <taxon>Gammaproteobacteria</taxon>
        <taxon>Enterobacterales</taxon>
        <taxon>Enterobacteriaceae</taxon>
        <taxon>Salmonella</taxon>
    </lineage>
</organism>
<protein>
    <submittedName>
        <fullName evidence="1">Uncharacterized protein</fullName>
    </submittedName>
</protein>
<gene>
    <name evidence="1" type="ORF">ATQ15_16405</name>
</gene>
<reference evidence="1" key="1">
    <citation type="submission" date="2018-07" db="EMBL/GenBank/DDBJ databases">
        <authorList>
            <consortium name="GenomeTrakr network: Whole genome sequencing for foodborne pathogen traceback"/>
        </authorList>
    </citation>
    <scope>NUCLEOTIDE SEQUENCE [LARGE SCALE GENOMIC DNA]</scope>
    <source>
        <strain evidence="1">CFSAN034452</strain>
    </source>
</reference>
<sequence>MRIKSVSGFSIVFLDPDDFEAGDMLKPEVQKAANVASLVIHRTRVIKNEFDNTGNTSAWSWLDREFLRTLQPLVQDIVKCQIERGGTTEEVTTHALRAVKAVTTAFRAFI</sequence>
<dbReference type="AlphaFoldDB" id="A0A402SRL3"/>